<keyword evidence="2" id="KW-1185">Reference proteome</keyword>
<dbReference type="AlphaFoldDB" id="A0A0C9XL31"/>
<organism evidence="1 2">
    <name type="scientific">Laccaria amethystina LaAM-08-1</name>
    <dbReference type="NCBI Taxonomy" id="1095629"/>
    <lineage>
        <taxon>Eukaryota</taxon>
        <taxon>Fungi</taxon>
        <taxon>Dikarya</taxon>
        <taxon>Basidiomycota</taxon>
        <taxon>Agaricomycotina</taxon>
        <taxon>Agaricomycetes</taxon>
        <taxon>Agaricomycetidae</taxon>
        <taxon>Agaricales</taxon>
        <taxon>Agaricineae</taxon>
        <taxon>Hydnangiaceae</taxon>
        <taxon>Laccaria</taxon>
    </lineage>
</organism>
<dbReference type="HOGENOM" id="CLU_2004277_0_0_1"/>
<reference evidence="2" key="2">
    <citation type="submission" date="2015-01" db="EMBL/GenBank/DDBJ databases">
        <title>Evolutionary Origins and Diversification of the Mycorrhizal Mutualists.</title>
        <authorList>
            <consortium name="DOE Joint Genome Institute"/>
            <consortium name="Mycorrhizal Genomics Consortium"/>
            <person name="Kohler A."/>
            <person name="Kuo A."/>
            <person name="Nagy L.G."/>
            <person name="Floudas D."/>
            <person name="Copeland A."/>
            <person name="Barry K.W."/>
            <person name="Cichocki N."/>
            <person name="Veneault-Fourrey C."/>
            <person name="LaButti K."/>
            <person name="Lindquist E.A."/>
            <person name="Lipzen A."/>
            <person name="Lundell T."/>
            <person name="Morin E."/>
            <person name="Murat C."/>
            <person name="Riley R."/>
            <person name="Ohm R."/>
            <person name="Sun H."/>
            <person name="Tunlid A."/>
            <person name="Henrissat B."/>
            <person name="Grigoriev I.V."/>
            <person name="Hibbett D.S."/>
            <person name="Martin F."/>
        </authorList>
    </citation>
    <scope>NUCLEOTIDE SEQUENCE [LARGE SCALE GENOMIC DNA]</scope>
    <source>
        <strain evidence="2">LaAM-08-1</strain>
    </source>
</reference>
<dbReference type="Proteomes" id="UP000054477">
    <property type="component" value="Unassembled WGS sequence"/>
</dbReference>
<protein>
    <submittedName>
        <fullName evidence="1">Uncharacterized protein</fullName>
    </submittedName>
</protein>
<proteinExistence type="predicted"/>
<evidence type="ECO:0000313" key="2">
    <source>
        <dbReference type="Proteomes" id="UP000054477"/>
    </source>
</evidence>
<reference evidence="1 2" key="1">
    <citation type="submission" date="2014-04" db="EMBL/GenBank/DDBJ databases">
        <authorList>
            <consortium name="DOE Joint Genome Institute"/>
            <person name="Kuo A."/>
            <person name="Kohler A."/>
            <person name="Nagy L.G."/>
            <person name="Floudas D."/>
            <person name="Copeland A."/>
            <person name="Barry K.W."/>
            <person name="Cichocki N."/>
            <person name="Veneault-Fourrey C."/>
            <person name="LaButti K."/>
            <person name="Lindquist E.A."/>
            <person name="Lipzen A."/>
            <person name="Lundell T."/>
            <person name="Morin E."/>
            <person name="Murat C."/>
            <person name="Sun H."/>
            <person name="Tunlid A."/>
            <person name="Henrissat B."/>
            <person name="Grigoriev I.V."/>
            <person name="Hibbett D.S."/>
            <person name="Martin F."/>
            <person name="Nordberg H.P."/>
            <person name="Cantor M.N."/>
            <person name="Hua S.X."/>
        </authorList>
    </citation>
    <scope>NUCLEOTIDE SEQUENCE [LARGE SCALE GENOMIC DNA]</scope>
    <source>
        <strain evidence="1 2">LaAM-08-1</strain>
    </source>
</reference>
<sequence length="124" mass="13796">MGGCTFKSCPVWYSTRWSSSTAPCCPCPEVPFRLSVSSSTALCSAVTRISSCCTLLATEFFEDLPANAAASLSAREYRLSRSILLLSALGWLWVVPMARTEVWKRPRQKPTATRLITLLYIRQI</sequence>
<gene>
    <name evidence="1" type="ORF">K443DRAFT_212027</name>
</gene>
<accession>A0A0C9XL31</accession>
<dbReference type="EMBL" id="KN838672">
    <property type="protein sequence ID" value="KIJ98296.1"/>
    <property type="molecule type" value="Genomic_DNA"/>
</dbReference>
<name>A0A0C9XL31_9AGAR</name>
<evidence type="ECO:0000313" key="1">
    <source>
        <dbReference type="EMBL" id="KIJ98296.1"/>
    </source>
</evidence>